<dbReference type="AlphaFoldDB" id="F9W6Q5"/>
<reference evidence="1 2" key="2">
    <citation type="journal article" date="2012" name="Proc. Natl. Acad. Sci. U.S.A.">
        <title>Antigenic diversity is generated by distinct evolutionary mechanisms in African trypanosome species.</title>
        <authorList>
            <person name="Jackson A.P."/>
            <person name="Berry A."/>
            <person name="Aslett M."/>
            <person name="Allison H.C."/>
            <person name="Burton P."/>
            <person name="Vavrova-Anderson J."/>
            <person name="Brown R."/>
            <person name="Browne H."/>
            <person name="Corton N."/>
            <person name="Hauser H."/>
            <person name="Gamble J."/>
            <person name="Gilderthorp R."/>
            <person name="Marcello L."/>
            <person name="McQuillan J."/>
            <person name="Otto T.D."/>
            <person name="Quail M.A."/>
            <person name="Sanders M.J."/>
            <person name="van Tonder A."/>
            <person name="Ginger M.L."/>
            <person name="Field M.C."/>
            <person name="Barry J.D."/>
            <person name="Hertz-Fowler C."/>
            <person name="Berriman M."/>
        </authorList>
    </citation>
    <scope>NUCLEOTIDE SEQUENCE [LARGE SCALE GENOMIC DNA]</scope>
    <source>
        <strain evidence="1 2">IL3000</strain>
    </source>
</reference>
<name>F9W6Q5_TRYCI</name>
<organism evidence="1 2">
    <name type="scientific">Trypanosoma congolense (strain IL3000)</name>
    <dbReference type="NCBI Taxonomy" id="1068625"/>
    <lineage>
        <taxon>Eukaryota</taxon>
        <taxon>Discoba</taxon>
        <taxon>Euglenozoa</taxon>
        <taxon>Kinetoplastea</taxon>
        <taxon>Metakinetoplastina</taxon>
        <taxon>Trypanosomatida</taxon>
        <taxon>Trypanosomatidae</taxon>
        <taxon>Trypanosoma</taxon>
        <taxon>Nannomonas</taxon>
    </lineage>
</organism>
<protein>
    <submittedName>
        <fullName evidence="1">WGS project CAEQ00000000 data, annotated contig 1505</fullName>
    </submittedName>
</protein>
<dbReference type="EMBL" id="CAEQ01000913">
    <property type="protein sequence ID" value="CCD12862.1"/>
    <property type="molecule type" value="Genomic_DNA"/>
</dbReference>
<dbReference type="Proteomes" id="UP000000702">
    <property type="component" value="Unassembled WGS sequence"/>
</dbReference>
<keyword evidence="2" id="KW-1185">Reference proteome</keyword>
<reference evidence="2" key="1">
    <citation type="submission" date="2011-07" db="EMBL/GenBank/DDBJ databases">
        <title>Divergent evolution of antigenic variation in African trypanosomes.</title>
        <authorList>
            <person name="Jackson A.P."/>
            <person name="Berry A."/>
            <person name="Allison H.C."/>
            <person name="Burton P."/>
            <person name="Anderson J."/>
            <person name="Aslett M."/>
            <person name="Brown R."/>
            <person name="Corton N."/>
            <person name="Harris D."/>
            <person name="Hauser H."/>
            <person name="Gamble J."/>
            <person name="Gilderthorp R."/>
            <person name="McQuillan J."/>
            <person name="Quail M.A."/>
            <person name="Sanders M."/>
            <person name="Van Tonder A."/>
            <person name="Ginger M.L."/>
            <person name="Donelson J.E."/>
            <person name="Field M.C."/>
            <person name="Barry J.D."/>
            <person name="Berriman M."/>
            <person name="Hertz-Fowler C."/>
        </authorList>
    </citation>
    <scope>NUCLEOTIDE SEQUENCE [LARGE SCALE GENOMIC DNA]</scope>
    <source>
        <strain evidence="2">IL3000</strain>
    </source>
</reference>
<dbReference type="VEuPathDB" id="TriTrypDB:TcIL3000_0_37030"/>
<gene>
    <name evidence="1" type="ORF">TCIL3000_0_37030</name>
</gene>
<comment type="caution">
    <text evidence="1">The sequence shown here is derived from an EMBL/GenBank/DDBJ whole genome shotgun (WGS) entry which is preliminary data.</text>
</comment>
<evidence type="ECO:0000313" key="1">
    <source>
        <dbReference type="EMBL" id="CCD12862.1"/>
    </source>
</evidence>
<evidence type="ECO:0000313" key="2">
    <source>
        <dbReference type="Proteomes" id="UP000000702"/>
    </source>
</evidence>
<sequence length="175" mass="19609">MDHRGGGSSTCGCSSWAWAALPVPVPCAITTCSSSREQKVVGDVLALEECRLPIRQPIGGGDPLNPRMRQNVFLRACLSAAPLSPTPPRCVQIFGASFLHPVIKIYFLLLIGRNRPLFDSTLNLRPWTPLLLWGFIFLHRLKLLHYPISRKEACILYKVYSFLCGALQFRQYLVI</sequence>
<accession>F9W6Q5</accession>
<proteinExistence type="predicted"/>